<name>A0A0D2IHQ1_9EURO</name>
<dbReference type="VEuPathDB" id="FungiDB:Z520_07837"/>
<dbReference type="EMBL" id="KN848077">
    <property type="protein sequence ID" value="KIX96571.1"/>
    <property type="molecule type" value="Genomic_DNA"/>
</dbReference>
<dbReference type="Proteomes" id="UP000053411">
    <property type="component" value="Unassembled WGS sequence"/>
</dbReference>
<accession>A0A0D2IHQ1</accession>
<evidence type="ECO:0000313" key="2">
    <source>
        <dbReference type="Proteomes" id="UP000053411"/>
    </source>
</evidence>
<dbReference type="OrthoDB" id="3485856at2759"/>
<proteinExistence type="predicted"/>
<gene>
    <name evidence="1" type="ORF">Z520_07837</name>
</gene>
<organism evidence="1 2">
    <name type="scientific">Fonsecaea multimorphosa CBS 102226</name>
    <dbReference type="NCBI Taxonomy" id="1442371"/>
    <lineage>
        <taxon>Eukaryota</taxon>
        <taxon>Fungi</taxon>
        <taxon>Dikarya</taxon>
        <taxon>Ascomycota</taxon>
        <taxon>Pezizomycotina</taxon>
        <taxon>Eurotiomycetes</taxon>
        <taxon>Chaetothyriomycetidae</taxon>
        <taxon>Chaetothyriales</taxon>
        <taxon>Herpotrichiellaceae</taxon>
        <taxon>Fonsecaea</taxon>
    </lineage>
</organism>
<keyword evidence="2" id="KW-1185">Reference proteome</keyword>
<dbReference type="GeneID" id="27713583"/>
<reference evidence="1 2" key="1">
    <citation type="submission" date="2015-01" db="EMBL/GenBank/DDBJ databases">
        <title>The Genome Sequence of Fonsecaea multimorphosa CBS 102226.</title>
        <authorList>
            <consortium name="The Broad Institute Genomics Platform"/>
            <person name="Cuomo C."/>
            <person name="de Hoog S."/>
            <person name="Gorbushina A."/>
            <person name="Stielow B."/>
            <person name="Teixiera M."/>
            <person name="Abouelleil A."/>
            <person name="Chapman S.B."/>
            <person name="Priest M."/>
            <person name="Young S.K."/>
            <person name="Wortman J."/>
            <person name="Nusbaum C."/>
            <person name="Birren B."/>
        </authorList>
    </citation>
    <scope>NUCLEOTIDE SEQUENCE [LARGE SCALE GENOMIC DNA]</scope>
    <source>
        <strain evidence="1 2">CBS 102226</strain>
    </source>
</reference>
<dbReference type="RefSeq" id="XP_016630694.1">
    <property type="nucleotide sequence ID" value="XM_016778334.1"/>
</dbReference>
<evidence type="ECO:0000313" key="1">
    <source>
        <dbReference type="EMBL" id="KIX96571.1"/>
    </source>
</evidence>
<dbReference type="STRING" id="1442371.A0A0D2IHQ1"/>
<protein>
    <submittedName>
        <fullName evidence="1">Uncharacterized protein</fullName>
    </submittedName>
</protein>
<dbReference type="AlphaFoldDB" id="A0A0D2IHQ1"/>
<sequence length="219" mass="24156">MDTFKHDHIVQFFENRVTRFVQRARHHKDASVAFFASFLVPLEDLAETSSIEYASGGGEGQTERRPDFTFSSHKKSTYAILVGEAVAGPATLAQELLAREYIESTKGGIRTVIGIDRDHPAGTGARLSVWRAKFGEDRKFQGVADADSVEIRSKYGIKNPKKVPVGLSLSLEDLAVTGPVSRDAAVVRSATMKIGVNDLFRMLQMAERHEKAKKAHKAK</sequence>